<name>A0A0V0TS36_9BILA</name>
<feature type="signal peptide" evidence="5">
    <location>
        <begin position="1"/>
        <end position="19"/>
    </location>
</feature>
<evidence type="ECO:0000256" key="1">
    <source>
        <dbReference type="ARBA" id="ARBA00004123"/>
    </source>
</evidence>
<evidence type="ECO:0000259" key="6">
    <source>
        <dbReference type="Pfam" id="PF08620"/>
    </source>
</evidence>
<evidence type="ECO:0000256" key="3">
    <source>
        <dbReference type="ARBA" id="ARBA00023163"/>
    </source>
</evidence>
<evidence type="ECO:0000313" key="10">
    <source>
        <dbReference type="Proteomes" id="UP000055048"/>
    </source>
</evidence>
<gene>
    <name evidence="9" type="primary">RPAP1</name>
    <name evidence="9" type="ORF">T05_8133</name>
</gene>
<dbReference type="PANTHER" id="PTHR21483:SF18">
    <property type="entry name" value="RNA POLYMERASE II-ASSOCIATED PROTEIN 1"/>
    <property type="match status" value="1"/>
</dbReference>
<evidence type="ECO:0000259" key="8">
    <source>
        <dbReference type="Pfam" id="PF25766"/>
    </source>
</evidence>
<dbReference type="InterPro" id="IPR057989">
    <property type="entry name" value="TPR_RPAP1/MINIYO-like"/>
</dbReference>
<protein>
    <submittedName>
        <fullName evidence="9">RNA polymerase II-associated protein 1</fullName>
    </submittedName>
</protein>
<feature type="domain" description="RPAP1 N-terminal" evidence="7">
    <location>
        <begin position="161"/>
        <end position="202"/>
    </location>
</feature>
<dbReference type="AlphaFoldDB" id="A0A0V0TS36"/>
<dbReference type="GO" id="GO:0006366">
    <property type="term" value="P:transcription by RNA polymerase II"/>
    <property type="evidence" value="ECO:0007669"/>
    <property type="project" value="InterPro"/>
</dbReference>
<dbReference type="Pfam" id="PF25766">
    <property type="entry name" value="TPR_RPAP1"/>
    <property type="match status" value="1"/>
</dbReference>
<comment type="caution">
    <text evidence="9">The sequence shown here is derived from an EMBL/GenBank/DDBJ whole genome shotgun (WGS) entry which is preliminary data.</text>
</comment>
<evidence type="ECO:0000256" key="5">
    <source>
        <dbReference type="SAM" id="SignalP"/>
    </source>
</evidence>
<evidence type="ECO:0000256" key="2">
    <source>
        <dbReference type="ARBA" id="ARBA00009953"/>
    </source>
</evidence>
<evidence type="ECO:0000259" key="7">
    <source>
        <dbReference type="Pfam" id="PF08621"/>
    </source>
</evidence>
<comment type="similarity">
    <text evidence="2">Belongs to the RPAP1 family.</text>
</comment>
<dbReference type="OrthoDB" id="348201at2759"/>
<dbReference type="InterPro" id="IPR013930">
    <property type="entry name" value="RPAP1_N"/>
</dbReference>
<feature type="chain" id="PRO_5006869379" evidence="5">
    <location>
        <begin position="20"/>
        <end position="1244"/>
    </location>
</feature>
<proteinExistence type="inferred from homology"/>
<reference evidence="9 10" key="1">
    <citation type="submission" date="2015-01" db="EMBL/GenBank/DDBJ databases">
        <title>Evolution of Trichinella species and genotypes.</title>
        <authorList>
            <person name="Korhonen P.K."/>
            <person name="Edoardo P."/>
            <person name="Giuseppe L.R."/>
            <person name="Gasser R.B."/>
        </authorList>
    </citation>
    <scope>NUCLEOTIDE SEQUENCE [LARGE SCALE GENOMIC DNA]</scope>
    <source>
        <strain evidence="9">ISS417</strain>
    </source>
</reference>
<feature type="domain" description="RPAP1 C-terminal" evidence="6">
    <location>
        <begin position="270"/>
        <end position="334"/>
    </location>
</feature>
<dbReference type="InterPro" id="IPR039913">
    <property type="entry name" value="RPAP1/Rba50"/>
</dbReference>
<dbReference type="InterPro" id="IPR013929">
    <property type="entry name" value="RPAP1_C"/>
</dbReference>
<dbReference type="Pfam" id="PF08620">
    <property type="entry name" value="RPAP1_C"/>
    <property type="match status" value="1"/>
</dbReference>
<keyword evidence="5" id="KW-0732">Signal</keyword>
<comment type="subcellular location">
    <subcellularLocation>
        <location evidence="1">Nucleus</location>
    </subcellularLocation>
</comment>
<evidence type="ECO:0000313" key="9">
    <source>
        <dbReference type="EMBL" id="KRX41678.1"/>
    </source>
</evidence>
<keyword evidence="3" id="KW-0804">Transcription</keyword>
<organism evidence="9 10">
    <name type="scientific">Trichinella murrelli</name>
    <dbReference type="NCBI Taxonomy" id="144512"/>
    <lineage>
        <taxon>Eukaryota</taxon>
        <taxon>Metazoa</taxon>
        <taxon>Ecdysozoa</taxon>
        <taxon>Nematoda</taxon>
        <taxon>Enoplea</taxon>
        <taxon>Dorylaimia</taxon>
        <taxon>Trichinellida</taxon>
        <taxon>Trichinellidae</taxon>
        <taxon>Trichinella</taxon>
    </lineage>
</organism>
<sequence>MLICVFVLSCSLLCPCASAFKRFQLSLIIIFNIYAVYFAFSEVMQRPVAGDDIVKLQEEFLKNKPKELSTKLVQPKIVNTNEKCTLASELPNQQTSSTRAVFSDVIERPVDLTDFKFQPPTIKNDIFSASKYSAHNILGKKFDSFEKTVQAENELEKIKDEVNAENTEKLSKMTTEEILKEREKLLKSLDPQTVAFLRNKNKPTQIMEDTSVNNDKERENVEVSDLVDSDKTLLPFDVNPSWLHMSVVEKEKLEWMSDTTVTKAEDVPCARFDLQGNLMDPEKDIPTYLGLHHHADQPNKAGYTIEELVYLTRSKNFSQRVLAINVLAHIIRNASSGMFDSIIQPPLLDAVIDTYVVLFVRLCFDEASVSMLCACLRFFESLLYCQLDETLLDCTFESCVGVMQPWLEPATAKSVSLDEDESDQALVKRDVVQGLLKMQFLERLACIFRLSYVKCSTRALGDAEGCSVGDLLCNILIRFSRHSHQICEKIVACDSIMEILFRDCLLVKWGVFDRRSSLIGHSIPVWSALKVLRLLVSADRNIAEYLIKHYDISRFLFRYLTAEPLDLGVPLEFAFKLIVESYRLWRAFVFYGLFTSEVGSLSEVLFTQTKQVCSLDSLVDFKKAHFACIRVRCIVALFETFLIYYRSKSSSEADNIVEGYFSLFAVAFQNVVNLISEHLQQNSATVHQTYIFLLNSMVNFCATCAYYDIRGVYAERNAYLVSIIGKLNQLLPKLLNKSLTEWSFVLSSKSGKENSGNNSSTSGFLRSILNKRTQLYKVVNDEQCSPFMFLASFCRLLHLCKIDFKQQIIDSMLKNEVLVEYLACLDECVEKRFEEVGHFSKFETYFLGLLSMLVEGQHYTLYRIGLRLPAILDSGMEYFSFQLVNQLLRQHWKEILNDPPQTNAYNYKQMNVVKKNIVNNFDEMCSKVELLKIAQHAMPEILHHFHKTHATALAKSKLAFSICRALSYAVGLFFANDGQQLESLLTSLFVKSGNSIFAGQFWMLEPLHQLQSSRQLNLNFNDELNEIQLNNIFFTVMLAYSVLISTGNTVDPGECYCRLSEIFLFYNAFREPLIYQYLIAFLRDYFSFFEKIDFSNPFDANQSFATFYKNLLDFYDDYSYSDPLFSNYILLPLLKSDDKAVAMTFWDLDRPTASNITLDKFMFGIEQAETLRLKCEDAQLKNLYVKAVRLKRVRKAKNPLLYTIIRTTLESKSANEFATAQQNANAEKVTKLASVLPPLSNNEQ</sequence>
<evidence type="ECO:0000256" key="4">
    <source>
        <dbReference type="ARBA" id="ARBA00023242"/>
    </source>
</evidence>
<dbReference type="STRING" id="144512.A0A0V0TS36"/>
<dbReference type="Pfam" id="PF08621">
    <property type="entry name" value="RPAP1_N"/>
    <property type="match status" value="1"/>
</dbReference>
<keyword evidence="4" id="KW-0539">Nucleus</keyword>
<dbReference type="PANTHER" id="PTHR21483">
    <property type="entry name" value="RNA POLYMERASE II-ASSOCIATED PROTEIN 1"/>
    <property type="match status" value="1"/>
</dbReference>
<dbReference type="Proteomes" id="UP000055048">
    <property type="component" value="Unassembled WGS sequence"/>
</dbReference>
<feature type="domain" description="RPAP1/MINIYO-like TPR repeats" evidence="8">
    <location>
        <begin position="1005"/>
        <end position="1211"/>
    </location>
</feature>
<accession>A0A0V0TS36</accession>
<keyword evidence="10" id="KW-1185">Reference proteome</keyword>
<dbReference type="EMBL" id="JYDJ01000164">
    <property type="protein sequence ID" value="KRX41678.1"/>
    <property type="molecule type" value="Genomic_DNA"/>
</dbReference>